<evidence type="ECO:0000256" key="1">
    <source>
        <dbReference type="SAM" id="MobiDB-lite"/>
    </source>
</evidence>
<reference evidence="2 3" key="1">
    <citation type="journal article" date="2023" name="Hortic Res">
        <title>Pangenome of water caltrop reveals structural variations and asymmetric subgenome divergence after allopolyploidization.</title>
        <authorList>
            <person name="Zhang X."/>
            <person name="Chen Y."/>
            <person name="Wang L."/>
            <person name="Yuan Y."/>
            <person name="Fang M."/>
            <person name="Shi L."/>
            <person name="Lu R."/>
            <person name="Comes H.P."/>
            <person name="Ma Y."/>
            <person name="Chen Y."/>
            <person name="Huang G."/>
            <person name="Zhou Y."/>
            <person name="Zheng Z."/>
            <person name="Qiu Y."/>
        </authorList>
    </citation>
    <scope>NUCLEOTIDE SEQUENCE [LARGE SCALE GENOMIC DNA]</scope>
    <source>
        <strain evidence="2">F231</strain>
    </source>
</reference>
<sequence>MHGAPMKKQEMQTAIPSGNEARDQHARAGGRKLKIRKTLSHRGEASKVTTSCSRVDSAAAAVERKVVACQSSQLVRGKPGTFVPFSADYHVPRPHPPKNN</sequence>
<feature type="region of interest" description="Disordered" evidence="1">
    <location>
        <begin position="1"/>
        <end position="34"/>
    </location>
</feature>
<dbReference type="AlphaFoldDB" id="A0AAN7LCZ6"/>
<name>A0AAN7LCZ6_TRANT</name>
<comment type="caution">
    <text evidence="2">The sequence shown here is derived from an EMBL/GenBank/DDBJ whole genome shotgun (WGS) entry which is preliminary data.</text>
</comment>
<evidence type="ECO:0000313" key="2">
    <source>
        <dbReference type="EMBL" id="KAK4781919.1"/>
    </source>
</evidence>
<keyword evidence="3" id="KW-1185">Reference proteome</keyword>
<dbReference type="Proteomes" id="UP001346149">
    <property type="component" value="Unassembled WGS sequence"/>
</dbReference>
<proteinExistence type="predicted"/>
<organism evidence="2 3">
    <name type="scientific">Trapa natans</name>
    <name type="common">Water chestnut</name>
    <dbReference type="NCBI Taxonomy" id="22666"/>
    <lineage>
        <taxon>Eukaryota</taxon>
        <taxon>Viridiplantae</taxon>
        <taxon>Streptophyta</taxon>
        <taxon>Embryophyta</taxon>
        <taxon>Tracheophyta</taxon>
        <taxon>Spermatophyta</taxon>
        <taxon>Magnoliopsida</taxon>
        <taxon>eudicotyledons</taxon>
        <taxon>Gunneridae</taxon>
        <taxon>Pentapetalae</taxon>
        <taxon>rosids</taxon>
        <taxon>malvids</taxon>
        <taxon>Myrtales</taxon>
        <taxon>Lythraceae</taxon>
        <taxon>Trapa</taxon>
    </lineage>
</organism>
<dbReference type="EMBL" id="JAXQNO010000016">
    <property type="protein sequence ID" value="KAK4781919.1"/>
    <property type="molecule type" value="Genomic_DNA"/>
</dbReference>
<protein>
    <submittedName>
        <fullName evidence="2">Uncharacterized protein</fullName>
    </submittedName>
</protein>
<gene>
    <name evidence="2" type="ORF">SAY86_016021</name>
</gene>
<accession>A0AAN7LCZ6</accession>
<evidence type="ECO:0000313" key="3">
    <source>
        <dbReference type="Proteomes" id="UP001346149"/>
    </source>
</evidence>